<keyword evidence="1" id="KW-0175">Coiled coil</keyword>
<accession>A0A6A5GGA8</accession>
<name>A0A6A5GGA8_CAERE</name>
<feature type="region of interest" description="Disordered" evidence="2">
    <location>
        <begin position="1"/>
        <end position="30"/>
    </location>
</feature>
<organism evidence="3 4">
    <name type="scientific">Caenorhabditis remanei</name>
    <name type="common">Caenorhabditis vulgaris</name>
    <dbReference type="NCBI Taxonomy" id="31234"/>
    <lineage>
        <taxon>Eukaryota</taxon>
        <taxon>Metazoa</taxon>
        <taxon>Ecdysozoa</taxon>
        <taxon>Nematoda</taxon>
        <taxon>Chromadorea</taxon>
        <taxon>Rhabditida</taxon>
        <taxon>Rhabditina</taxon>
        <taxon>Rhabditomorpha</taxon>
        <taxon>Rhabditoidea</taxon>
        <taxon>Rhabditidae</taxon>
        <taxon>Peloderinae</taxon>
        <taxon>Caenorhabditis</taxon>
    </lineage>
</organism>
<feature type="coiled-coil region" evidence="1">
    <location>
        <begin position="314"/>
        <end position="348"/>
    </location>
</feature>
<feature type="compositionally biased region" description="Polar residues" evidence="2">
    <location>
        <begin position="1"/>
        <end position="19"/>
    </location>
</feature>
<feature type="coiled-coil region" evidence="1">
    <location>
        <begin position="168"/>
        <end position="248"/>
    </location>
</feature>
<dbReference type="GeneID" id="9820577"/>
<evidence type="ECO:0000256" key="1">
    <source>
        <dbReference type="SAM" id="Coils"/>
    </source>
</evidence>
<dbReference type="EMBL" id="WUAV01000005">
    <property type="protein sequence ID" value="KAF1753611.1"/>
    <property type="molecule type" value="Genomic_DNA"/>
</dbReference>
<dbReference type="CTD" id="9820577"/>
<reference evidence="3 4" key="1">
    <citation type="submission" date="2019-12" db="EMBL/GenBank/DDBJ databases">
        <title>Chromosome-level assembly of the Caenorhabditis remanei genome.</title>
        <authorList>
            <person name="Teterina A.A."/>
            <person name="Willis J.H."/>
            <person name="Phillips P.C."/>
        </authorList>
    </citation>
    <scope>NUCLEOTIDE SEQUENCE [LARGE SCALE GENOMIC DNA]</scope>
    <source>
        <strain evidence="3 4">PX506</strain>
        <tissue evidence="3">Whole organism</tissue>
    </source>
</reference>
<sequence length="453" mass="51840">MDETQKSTAGTNSSSMHTSMRNEGDPSIERLAPVSIKGSQKINKVFHELIDSWKQYTSMEDGDRIAQLLQNYSVEKQLEHVGGMSKEEILDVFRAHLRKLTSVQEENEHLARRNRDISEKLHRIEHRVGKAQANVFDKVQEATMEILKDFHARELELARKVEVFEAEKTSLTAKNTKLEGKVEEFSQKNSTLQAKNQRLIEINNENEKRIGGLTQKNQTQDDEIFHLREQLEKANELAREKTEEALQEAIEAQRVKTLIIKEREAVNLQAARHQEILMAEMDKYKADLEEDLSVRHLRHKKEVEALNAKYDSAMAHSEQTIHDLKLTNRQLEAKVSKFERNFAMMEAQIKGNMKRSLAMNYQEMLNIISSGTSRLPSPPRENPFLDLEKENSSRKHRLENSPSPKRTLGVQTSNASTSGPPPPKARQPEKPRMSSKFSSSVNSGRLPSTSSKK</sequence>
<dbReference type="AlphaFoldDB" id="A0A6A5GGA8"/>
<proteinExistence type="predicted"/>
<evidence type="ECO:0000256" key="2">
    <source>
        <dbReference type="SAM" id="MobiDB-lite"/>
    </source>
</evidence>
<feature type="coiled-coil region" evidence="1">
    <location>
        <begin position="100"/>
        <end position="127"/>
    </location>
</feature>
<gene>
    <name evidence="3" type="ORF">GCK72_020168</name>
</gene>
<comment type="caution">
    <text evidence="3">The sequence shown here is derived from an EMBL/GenBank/DDBJ whole genome shotgun (WGS) entry which is preliminary data.</text>
</comment>
<dbReference type="Proteomes" id="UP000483820">
    <property type="component" value="Chromosome V"/>
</dbReference>
<protein>
    <submittedName>
        <fullName evidence="3">Uncharacterized protein</fullName>
    </submittedName>
</protein>
<feature type="compositionally biased region" description="Polar residues" evidence="2">
    <location>
        <begin position="435"/>
        <end position="453"/>
    </location>
</feature>
<evidence type="ECO:0000313" key="4">
    <source>
        <dbReference type="Proteomes" id="UP000483820"/>
    </source>
</evidence>
<dbReference type="KEGG" id="crq:GCK72_020168"/>
<feature type="region of interest" description="Disordered" evidence="2">
    <location>
        <begin position="370"/>
        <end position="453"/>
    </location>
</feature>
<evidence type="ECO:0000313" key="3">
    <source>
        <dbReference type="EMBL" id="KAF1753611.1"/>
    </source>
</evidence>
<dbReference type="RefSeq" id="XP_053582337.1">
    <property type="nucleotide sequence ID" value="XM_053733424.1"/>
</dbReference>
<feature type="compositionally biased region" description="Polar residues" evidence="2">
    <location>
        <begin position="400"/>
        <end position="418"/>
    </location>
</feature>